<organism evidence="1 2">
    <name type="scientific">Armillaria gallica</name>
    <name type="common">Bulbous honey fungus</name>
    <name type="synonym">Armillaria bulbosa</name>
    <dbReference type="NCBI Taxonomy" id="47427"/>
    <lineage>
        <taxon>Eukaryota</taxon>
        <taxon>Fungi</taxon>
        <taxon>Dikarya</taxon>
        <taxon>Basidiomycota</taxon>
        <taxon>Agaricomycotina</taxon>
        <taxon>Agaricomycetes</taxon>
        <taxon>Agaricomycetidae</taxon>
        <taxon>Agaricales</taxon>
        <taxon>Marasmiineae</taxon>
        <taxon>Physalacriaceae</taxon>
        <taxon>Armillaria</taxon>
    </lineage>
</organism>
<evidence type="ECO:0000313" key="1">
    <source>
        <dbReference type="EMBL" id="PBK94560.1"/>
    </source>
</evidence>
<name>A0A2H3DKF2_ARMGA</name>
<sequence>MSRIQGPFPPTPARLLYPILPTDHKQYRRTVKVKRREAVYTIPPQKLSYTVWVKHIEYFVSIISSSSVPLYQHGRVMFILKAVGIIAGGNRGTELWHEYCTVVTDANITHDPTLTIVNKALRHICTSWESIHHADPLFCSANVDLVLDIVLDGAGNHVCEYYLAYHPTQVIFWPEQINPSRSLLCNMKGIQSEAHIGYAINAQYWHHRGLYPSLSCPGQAVLHELKDMILHAIGVESPDIRLIYCIIWAGRIKDDVGHNQFQNTGPSKRARSLQDSVYPDEAFRRGEHTAEGI</sequence>
<proteinExistence type="predicted"/>
<protein>
    <submittedName>
        <fullName evidence="1">Uncharacterized protein</fullName>
    </submittedName>
</protein>
<dbReference type="PROSITE" id="PS00289">
    <property type="entry name" value="PTX_1"/>
    <property type="match status" value="1"/>
</dbReference>
<dbReference type="OrthoDB" id="2657661at2759"/>
<gene>
    <name evidence="1" type="ORF">ARMGADRAFT_1079248</name>
</gene>
<dbReference type="InterPro" id="IPR030476">
    <property type="entry name" value="Pentaxin_CS"/>
</dbReference>
<dbReference type="EMBL" id="KZ293654">
    <property type="protein sequence ID" value="PBK94560.1"/>
    <property type="molecule type" value="Genomic_DNA"/>
</dbReference>
<reference evidence="2" key="1">
    <citation type="journal article" date="2017" name="Nat. Ecol. Evol.">
        <title>Genome expansion and lineage-specific genetic innovations in the forest pathogenic fungi Armillaria.</title>
        <authorList>
            <person name="Sipos G."/>
            <person name="Prasanna A.N."/>
            <person name="Walter M.C."/>
            <person name="O'Connor E."/>
            <person name="Balint B."/>
            <person name="Krizsan K."/>
            <person name="Kiss B."/>
            <person name="Hess J."/>
            <person name="Varga T."/>
            <person name="Slot J."/>
            <person name="Riley R."/>
            <person name="Boka B."/>
            <person name="Rigling D."/>
            <person name="Barry K."/>
            <person name="Lee J."/>
            <person name="Mihaltcheva S."/>
            <person name="LaButti K."/>
            <person name="Lipzen A."/>
            <person name="Waldron R."/>
            <person name="Moloney N.M."/>
            <person name="Sperisen C."/>
            <person name="Kredics L."/>
            <person name="Vagvoelgyi C."/>
            <person name="Patrignani A."/>
            <person name="Fitzpatrick D."/>
            <person name="Nagy I."/>
            <person name="Doyle S."/>
            <person name="Anderson J.B."/>
            <person name="Grigoriev I.V."/>
            <person name="Gueldener U."/>
            <person name="Muensterkoetter M."/>
            <person name="Nagy L.G."/>
        </authorList>
    </citation>
    <scope>NUCLEOTIDE SEQUENCE [LARGE SCALE GENOMIC DNA]</scope>
    <source>
        <strain evidence="2">Ar21-2</strain>
    </source>
</reference>
<dbReference type="InParanoid" id="A0A2H3DKF2"/>
<keyword evidence="2" id="KW-1185">Reference proteome</keyword>
<dbReference type="Proteomes" id="UP000217790">
    <property type="component" value="Unassembled WGS sequence"/>
</dbReference>
<dbReference type="AlphaFoldDB" id="A0A2H3DKF2"/>
<accession>A0A2H3DKF2</accession>
<evidence type="ECO:0000313" key="2">
    <source>
        <dbReference type="Proteomes" id="UP000217790"/>
    </source>
</evidence>